<keyword evidence="1" id="KW-0712">Selenocysteine</keyword>
<dbReference type="Gene3D" id="3.40.30.10">
    <property type="entry name" value="Glutaredoxin"/>
    <property type="match status" value="1"/>
</dbReference>
<sequence length="122" mass="14104">MNQIASFKEILDRYSKLPADFLVVYIEEAHALDGWSFDWNQFKLRQPTNMKERLQAAEMFVEHTQVSCPVVIDNFKNEASHAYGALPERLYIILNGAIAYEGREGPFGYDLLEMENALKKML</sequence>
<organism evidence="2 3">
    <name type="scientific">Clavelina lepadiformis</name>
    <name type="common">Light-bulb sea squirt</name>
    <name type="synonym">Ascidia lepadiformis</name>
    <dbReference type="NCBI Taxonomy" id="159417"/>
    <lineage>
        <taxon>Eukaryota</taxon>
        <taxon>Metazoa</taxon>
        <taxon>Chordata</taxon>
        <taxon>Tunicata</taxon>
        <taxon>Ascidiacea</taxon>
        <taxon>Aplousobranchia</taxon>
        <taxon>Clavelinidae</taxon>
        <taxon>Clavelina</taxon>
    </lineage>
</organism>
<dbReference type="InterPro" id="IPR000643">
    <property type="entry name" value="Iodothyronine_deiodinase"/>
</dbReference>
<comment type="similarity">
    <text evidence="1">Belongs to the iodothyronine deiodinase family.</text>
</comment>
<reference evidence="2 3" key="1">
    <citation type="submission" date="2024-02" db="EMBL/GenBank/DDBJ databases">
        <authorList>
            <person name="Daric V."/>
            <person name="Darras S."/>
        </authorList>
    </citation>
    <scope>NUCLEOTIDE SEQUENCE [LARGE SCALE GENOMIC DNA]</scope>
</reference>
<comment type="caution">
    <text evidence="2">The sequence shown here is derived from an EMBL/GenBank/DDBJ whole genome shotgun (WGS) entry which is preliminary data.</text>
</comment>
<keyword evidence="1" id="KW-0560">Oxidoreductase</keyword>
<proteinExistence type="inferred from homology"/>
<evidence type="ECO:0000256" key="1">
    <source>
        <dbReference type="RuleBase" id="RU000676"/>
    </source>
</evidence>
<keyword evidence="3" id="KW-1185">Reference proteome</keyword>
<comment type="function">
    <text evidence="1">Responsible for the deiodination of T4 (3,5,3',5'-tetraiodothyronine).</text>
</comment>
<dbReference type="Proteomes" id="UP001642483">
    <property type="component" value="Unassembled WGS sequence"/>
</dbReference>
<gene>
    <name evidence="2" type="ORF">CVLEPA_LOCUS1151</name>
</gene>
<dbReference type="EMBL" id="CAWYQH010000001">
    <property type="protein sequence ID" value="CAK8672161.1"/>
    <property type="molecule type" value="Genomic_DNA"/>
</dbReference>
<dbReference type="PANTHER" id="PTHR11781">
    <property type="entry name" value="IODOTHYRONINE DEIODINASE"/>
    <property type="match status" value="1"/>
</dbReference>
<name>A0ABP0EXG9_CLALP</name>
<accession>A0ABP0EXG9</accession>
<protein>
    <recommendedName>
        <fullName evidence="1">Iodothyronine deiodinase</fullName>
    </recommendedName>
</protein>
<dbReference type="Pfam" id="PF00837">
    <property type="entry name" value="T4_deiodinase"/>
    <property type="match status" value="1"/>
</dbReference>
<keyword evidence="1" id="KW-0893">Thyroid hormones biosynthesis</keyword>
<evidence type="ECO:0000313" key="3">
    <source>
        <dbReference type="Proteomes" id="UP001642483"/>
    </source>
</evidence>
<evidence type="ECO:0000313" key="2">
    <source>
        <dbReference type="EMBL" id="CAK8672161.1"/>
    </source>
</evidence>
<dbReference type="PANTHER" id="PTHR11781:SF22">
    <property type="entry name" value="TYPE I IODOTHYRONINE DEIODINASE"/>
    <property type="match status" value="1"/>
</dbReference>